<dbReference type="InterPro" id="IPR036188">
    <property type="entry name" value="FAD/NAD-bd_sf"/>
</dbReference>
<evidence type="ECO:0000313" key="7">
    <source>
        <dbReference type="EMBL" id="NYZ20948.1"/>
    </source>
</evidence>
<dbReference type="SUPFAM" id="SSF51905">
    <property type="entry name" value="FAD/NAD(P)-binding domain"/>
    <property type="match status" value="2"/>
</dbReference>
<dbReference type="PANTHER" id="PTHR43557:SF2">
    <property type="entry name" value="RIESKE DOMAIN-CONTAINING PROTEIN-RELATED"/>
    <property type="match status" value="1"/>
</dbReference>
<comment type="cofactor">
    <cofactor evidence="1">
        <name>FAD</name>
        <dbReference type="ChEBI" id="CHEBI:57692"/>
    </cofactor>
</comment>
<dbReference type="Pfam" id="PF07992">
    <property type="entry name" value="Pyr_redox_2"/>
    <property type="match status" value="1"/>
</dbReference>
<feature type="domain" description="Reductase C-terminal" evidence="6">
    <location>
        <begin position="325"/>
        <end position="407"/>
    </location>
</feature>
<dbReference type="Gene3D" id="3.30.390.30">
    <property type="match status" value="1"/>
</dbReference>
<dbReference type="Pfam" id="PF14759">
    <property type="entry name" value="Reductase_C"/>
    <property type="match status" value="1"/>
</dbReference>
<gene>
    <name evidence="7" type="ORF">HND93_14635</name>
</gene>
<sequence>MTGRLVVVGASYAGTQLAFSARDHGFAGEVVMLGEEARMPYQRPPLSKAYLQGKMAPPAMLLRAEAAFRRAAIELRLGERAVAINRAAREVVLADGRRLAYTKLALTTGARVRRLSVSGQNLAGIHHLRDMGDADALAAAAATARRAVVIGGGFIGLEVAASLRTLGLEVVVVEPLDRLLKRCFPPLLSDWTLALHRRHGVDVRLGATVAAILGDAGRVCGVHLGSGDEIAGDLVVVGVGVDANDELARDAGLRTDRGIVVDAHGMTSDPSIAAAGDCTARLDLEGSQPGGGLIRIQSVQNATEQARAAGATLAGTPTLHLVQPWFWSDQYDAKFQMVGHGSPDDEIVLRGDPESGKFSLFHFRDRRLVAVDSVGAIRDHMTARKLLAHGTELAAHQAGDAGIDLESFCRAASR</sequence>
<name>A0ABX2TCT7_9PROT</name>
<dbReference type="SUPFAM" id="SSF55424">
    <property type="entry name" value="FAD/NAD-linked reductases, dimerisation (C-terminal) domain"/>
    <property type="match status" value="1"/>
</dbReference>
<evidence type="ECO:0000259" key="6">
    <source>
        <dbReference type="Pfam" id="PF14759"/>
    </source>
</evidence>
<accession>A0ABX2TCT7</accession>
<evidence type="ECO:0000259" key="5">
    <source>
        <dbReference type="Pfam" id="PF07992"/>
    </source>
</evidence>
<feature type="domain" description="FAD/NAD(P)-binding" evidence="5">
    <location>
        <begin position="4"/>
        <end position="306"/>
    </location>
</feature>
<protein>
    <submittedName>
        <fullName evidence="7">FAD-dependent oxidoreductase</fullName>
    </submittedName>
</protein>
<evidence type="ECO:0000256" key="3">
    <source>
        <dbReference type="ARBA" id="ARBA00022827"/>
    </source>
</evidence>
<keyword evidence="4" id="KW-0560">Oxidoreductase</keyword>
<dbReference type="InterPro" id="IPR023753">
    <property type="entry name" value="FAD/NAD-binding_dom"/>
</dbReference>
<proteinExistence type="predicted"/>
<dbReference type="RefSeq" id="WP_180282729.1">
    <property type="nucleotide sequence ID" value="NZ_JABFDB010000010.1"/>
</dbReference>
<dbReference type="PRINTS" id="PR00411">
    <property type="entry name" value="PNDRDTASEI"/>
</dbReference>
<evidence type="ECO:0000313" key="8">
    <source>
        <dbReference type="Proteomes" id="UP000584642"/>
    </source>
</evidence>
<dbReference type="InterPro" id="IPR016156">
    <property type="entry name" value="FAD/NAD-linked_Rdtase_dimer_sf"/>
</dbReference>
<keyword evidence="3" id="KW-0274">FAD</keyword>
<dbReference type="EMBL" id="JABFDB010000010">
    <property type="protein sequence ID" value="NYZ20948.1"/>
    <property type="molecule type" value="Genomic_DNA"/>
</dbReference>
<organism evidence="7 8">
    <name type="scientific">Azospirillum oleiclasticum</name>
    <dbReference type="NCBI Taxonomy" id="2735135"/>
    <lineage>
        <taxon>Bacteria</taxon>
        <taxon>Pseudomonadati</taxon>
        <taxon>Pseudomonadota</taxon>
        <taxon>Alphaproteobacteria</taxon>
        <taxon>Rhodospirillales</taxon>
        <taxon>Azospirillaceae</taxon>
        <taxon>Azospirillum</taxon>
    </lineage>
</organism>
<dbReference type="PRINTS" id="PR00368">
    <property type="entry name" value="FADPNR"/>
</dbReference>
<dbReference type="Proteomes" id="UP000584642">
    <property type="component" value="Unassembled WGS sequence"/>
</dbReference>
<evidence type="ECO:0000256" key="4">
    <source>
        <dbReference type="ARBA" id="ARBA00023002"/>
    </source>
</evidence>
<keyword evidence="8" id="KW-1185">Reference proteome</keyword>
<keyword evidence="2" id="KW-0285">Flavoprotein</keyword>
<dbReference type="InterPro" id="IPR050446">
    <property type="entry name" value="FAD-oxidoreductase/Apoptosis"/>
</dbReference>
<comment type="caution">
    <text evidence="7">The sequence shown here is derived from an EMBL/GenBank/DDBJ whole genome shotgun (WGS) entry which is preliminary data.</text>
</comment>
<dbReference type="PANTHER" id="PTHR43557">
    <property type="entry name" value="APOPTOSIS-INDUCING FACTOR 1"/>
    <property type="match status" value="1"/>
</dbReference>
<evidence type="ECO:0000256" key="2">
    <source>
        <dbReference type="ARBA" id="ARBA00022630"/>
    </source>
</evidence>
<reference evidence="7 8" key="1">
    <citation type="submission" date="2020-05" db="EMBL/GenBank/DDBJ databases">
        <title>Azospirillum oleiclasticum sp. nov, a nitrogen-fixing and heavy crude oil-emulsifying bacterium isolated from the crude oil of Yumen Oilfield.</title>
        <authorList>
            <person name="Wu D."/>
            <person name="Cai M."/>
            <person name="Zhang X."/>
        </authorList>
    </citation>
    <scope>NUCLEOTIDE SEQUENCE [LARGE SCALE GENOMIC DNA]</scope>
    <source>
        <strain evidence="7 8">ROY-1-1-2</strain>
    </source>
</reference>
<evidence type="ECO:0000256" key="1">
    <source>
        <dbReference type="ARBA" id="ARBA00001974"/>
    </source>
</evidence>
<dbReference type="InterPro" id="IPR028202">
    <property type="entry name" value="Reductase_C"/>
</dbReference>
<dbReference type="Gene3D" id="3.50.50.60">
    <property type="entry name" value="FAD/NAD(P)-binding domain"/>
    <property type="match status" value="2"/>
</dbReference>